<reference evidence="2 3" key="1">
    <citation type="submission" date="2019-12" db="EMBL/GenBank/DDBJ databases">
        <title>Microbes associate with the intestines of laboratory mice.</title>
        <authorList>
            <person name="Navarre W."/>
            <person name="Wong E."/>
        </authorList>
    </citation>
    <scope>NUCLEOTIDE SEQUENCE [LARGE SCALE GENOMIC DNA]</scope>
    <source>
        <strain evidence="2 3">NM66_B29</strain>
    </source>
</reference>
<evidence type="ECO:0000313" key="3">
    <source>
        <dbReference type="Proteomes" id="UP000463388"/>
    </source>
</evidence>
<keyword evidence="1" id="KW-1133">Transmembrane helix</keyword>
<protein>
    <submittedName>
        <fullName evidence="2">Uncharacterized protein</fullName>
    </submittedName>
</protein>
<dbReference type="AlphaFoldDB" id="A0A6N8JMJ3"/>
<organism evidence="2 3">
    <name type="scientific">Adlercreutzia mucosicola</name>
    <dbReference type="NCBI Taxonomy" id="580026"/>
    <lineage>
        <taxon>Bacteria</taxon>
        <taxon>Bacillati</taxon>
        <taxon>Actinomycetota</taxon>
        <taxon>Coriobacteriia</taxon>
        <taxon>Eggerthellales</taxon>
        <taxon>Eggerthellaceae</taxon>
        <taxon>Adlercreutzia</taxon>
    </lineage>
</organism>
<sequence length="81" mass="8454">MNLSEKLPWLTWKNVHLVAVACIAVGFIILAVGMAIIGSIVAGLENPSWQAVVDLLSFPGMPSDTCGIPEASTPPEPPAIS</sequence>
<name>A0A6N8JMJ3_9ACTN</name>
<keyword evidence="1" id="KW-0812">Transmembrane</keyword>
<keyword evidence="1" id="KW-0472">Membrane</keyword>
<dbReference type="EMBL" id="WSRR01000003">
    <property type="protein sequence ID" value="MVX60239.1"/>
    <property type="molecule type" value="Genomic_DNA"/>
</dbReference>
<gene>
    <name evidence="2" type="ORF">GKZ27_01970</name>
</gene>
<feature type="transmembrane region" description="Helical" evidence="1">
    <location>
        <begin position="15"/>
        <end position="41"/>
    </location>
</feature>
<comment type="caution">
    <text evidence="2">The sequence shown here is derived from an EMBL/GenBank/DDBJ whole genome shotgun (WGS) entry which is preliminary data.</text>
</comment>
<keyword evidence="3" id="KW-1185">Reference proteome</keyword>
<accession>A0A6N8JMJ3</accession>
<dbReference type="Proteomes" id="UP000463388">
    <property type="component" value="Unassembled WGS sequence"/>
</dbReference>
<dbReference type="OrthoDB" id="3175695at2"/>
<evidence type="ECO:0000313" key="2">
    <source>
        <dbReference type="EMBL" id="MVX60239.1"/>
    </source>
</evidence>
<evidence type="ECO:0000256" key="1">
    <source>
        <dbReference type="SAM" id="Phobius"/>
    </source>
</evidence>
<dbReference type="RefSeq" id="WP_160344678.1">
    <property type="nucleotide sequence ID" value="NZ_WSRR01000003.1"/>
</dbReference>
<proteinExistence type="predicted"/>